<dbReference type="Gene3D" id="3.30.450.40">
    <property type="match status" value="1"/>
</dbReference>
<dbReference type="PROSITE" id="PS50887">
    <property type="entry name" value="GGDEF"/>
    <property type="match status" value="1"/>
</dbReference>
<dbReference type="Pfam" id="PF00990">
    <property type="entry name" value="GGDEF"/>
    <property type="match status" value="1"/>
</dbReference>
<dbReference type="InterPro" id="IPR000160">
    <property type="entry name" value="GGDEF_dom"/>
</dbReference>
<dbReference type="SUPFAM" id="SSF55781">
    <property type="entry name" value="GAF domain-like"/>
    <property type="match status" value="1"/>
</dbReference>
<proteinExistence type="predicted"/>
<protein>
    <submittedName>
        <fullName evidence="3">GGDEF domain-containing protein</fullName>
    </submittedName>
</protein>
<feature type="transmembrane region" description="Helical" evidence="1">
    <location>
        <begin position="163"/>
        <end position="185"/>
    </location>
</feature>
<feature type="transmembrane region" description="Helical" evidence="1">
    <location>
        <begin position="54"/>
        <end position="72"/>
    </location>
</feature>
<dbReference type="PANTHER" id="PTHR45138">
    <property type="entry name" value="REGULATORY COMPONENTS OF SENSORY TRANSDUCTION SYSTEM"/>
    <property type="match status" value="1"/>
</dbReference>
<dbReference type="SMART" id="SM00267">
    <property type="entry name" value="GGDEF"/>
    <property type="match status" value="1"/>
</dbReference>
<keyword evidence="1" id="KW-0812">Transmembrane</keyword>
<dbReference type="Gene3D" id="3.30.70.270">
    <property type="match status" value="1"/>
</dbReference>
<reference evidence="3" key="1">
    <citation type="submission" date="2020-10" db="EMBL/GenBank/DDBJ databases">
        <authorList>
            <person name="Kadnikov V."/>
            <person name="Beletsky A.V."/>
            <person name="Mardanov A.V."/>
            <person name="Karnachuk O.V."/>
            <person name="Ravin N.V."/>
        </authorList>
    </citation>
    <scope>NUCLEOTIDE SEQUENCE</scope>
    <source>
        <strain evidence="3">Bu02</strain>
    </source>
</reference>
<keyword evidence="1" id="KW-0472">Membrane</keyword>
<dbReference type="KEGG" id="fcz:IMF26_07600"/>
<dbReference type="AlphaFoldDB" id="A0AAT9LA29"/>
<dbReference type="InterPro" id="IPR050469">
    <property type="entry name" value="Diguanylate_Cyclase"/>
</dbReference>
<sequence>MLSFAIASGELLDGFLESGVIRAMPGSARIYSWAVGLVGGAVLGLRVILEARKFLELATMPFLVFVSMFVILEFNHLPVRAGLSVSLSFSSILAAYMTYGETGAVGMSLGLTIVGLLKKKSLRVILFNTSSVLFSAMVASWAARLVQNGSQTSAEPFTLLSPALPTFVVAFMTVNASLVLLYGFLNSPSHKFSDFGYNIFLYAVHMIVGTGLALFMLAMRNSWGDSSFYLSCLTIAAMVGLGTMAGKYALNREGLVNLYRAASSINEALTLKEVFERAYSSANAILDIDFAWLGLPSDDENLITVEYTWAKPGIDVSRGVCQVLGLPQRQRAFSKKLRLYWNREKDKPRDGYFGTVLAMPLWCGNELVAEFGVARMSTQEVQRDTLQIFAVLSSHVALAVHNAIKFEKATMLAATDSLTGLYNRRAFQNLLAEALDKARKEKTQVSLIYIDLDYFRQVNNKYGHQAGDEVLQEISRIIRASCRESDLVSRPGGDEFTVILPGVSKQDARSIALRIKENLQKARFDVGLPEPLESLIGASVGVATFPEDGSDVATLVRHADMDMYAGKMLSGEFPVKPEER</sequence>
<dbReference type="InterPro" id="IPR043128">
    <property type="entry name" value="Rev_trsase/Diguanyl_cyclase"/>
</dbReference>
<dbReference type="GO" id="GO:0052621">
    <property type="term" value="F:diguanylate cyclase activity"/>
    <property type="evidence" value="ECO:0007669"/>
    <property type="project" value="TreeGrafter"/>
</dbReference>
<dbReference type="InterPro" id="IPR003018">
    <property type="entry name" value="GAF"/>
</dbReference>
<dbReference type="EMBL" id="CP062796">
    <property type="protein sequence ID" value="QUL97932.1"/>
    <property type="molecule type" value="Genomic_DNA"/>
</dbReference>
<organism evidence="3">
    <name type="scientific">Candidatus Fermentithermobacillus carboniphilus</name>
    <dbReference type="NCBI Taxonomy" id="3085328"/>
    <lineage>
        <taxon>Bacteria</taxon>
        <taxon>Bacillati</taxon>
        <taxon>Bacillota</taxon>
        <taxon>Candidatus Fermentithermobacillia</taxon>
        <taxon>Candidatus Fermentithermobacillales</taxon>
        <taxon>Candidatus Fermentithermobacillaceae</taxon>
        <taxon>Candidatus Fermentithermobacillus</taxon>
    </lineage>
</organism>
<accession>A0AAT9LA29</accession>
<dbReference type="FunFam" id="3.30.70.270:FF:000001">
    <property type="entry name" value="Diguanylate cyclase domain protein"/>
    <property type="match status" value="1"/>
</dbReference>
<feature type="transmembrane region" description="Helical" evidence="1">
    <location>
        <begin position="92"/>
        <end position="117"/>
    </location>
</feature>
<evidence type="ECO:0000256" key="1">
    <source>
        <dbReference type="SAM" id="Phobius"/>
    </source>
</evidence>
<name>A0AAT9LA29_9FIRM</name>
<feature type="transmembrane region" description="Helical" evidence="1">
    <location>
        <begin position="228"/>
        <end position="250"/>
    </location>
</feature>
<gene>
    <name evidence="3" type="ORF">IMF26_07600</name>
</gene>
<dbReference type="SUPFAM" id="SSF55073">
    <property type="entry name" value="Nucleotide cyclase"/>
    <property type="match status" value="1"/>
</dbReference>
<feature type="transmembrane region" description="Helical" evidence="1">
    <location>
        <begin position="30"/>
        <end position="49"/>
    </location>
</feature>
<feature type="transmembrane region" description="Helical" evidence="1">
    <location>
        <begin position="197"/>
        <end position="216"/>
    </location>
</feature>
<dbReference type="PANTHER" id="PTHR45138:SF9">
    <property type="entry name" value="DIGUANYLATE CYCLASE DGCM-RELATED"/>
    <property type="match status" value="1"/>
</dbReference>
<feature type="transmembrane region" description="Helical" evidence="1">
    <location>
        <begin position="124"/>
        <end position="143"/>
    </location>
</feature>
<dbReference type="CDD" id="cd01949">
    <property type="entry name" value="GGDEF"/>
    <property type="match status" value="1"/>
</dbReference>
<keyword evidence="1" id="KW-1133">Transmembrane helix</keyword>
<evidence type="ECO:0000313" key="3">
    <source>
        <dbReference type="EMBL" id="QUL97932.1"/>
    </source>
</evidence>
<dbReference type="NCBIfam" id="TIGR00254">
    <property type="entry name" value="GGDEF"/>
    <property type="match status" value="1"/>
</dbReference>
<dbReference type="InterPro" id="IPR029016">
    <property type="entry name" value="GAF-like_dom_sf"/>
</dbReference>
<reference evidence="3" key="2">
    <citation type="journal article" date="2023" name="Biology">
        <title>Prokaryotic Life Associated with Coal-Fire Gas Vents Revealed by Metagenomics.</title>
        <authorList>
            <person name="Kadnikov V.V."/>
            <person name="Mardanov A.V."/>
            <person name="Beletsky A.V."/>
            <person name="Karnachuk O.V."/>
            <person name="Ravin N.V."/>
        </authorList>
    </citation>
    <scope>NUCLEOTIDE SEQUENCE</scope>
    <source>
        <strain evidence="3">Bu02</strain>
    </source>
</reference>
<dbReference type="SMART" id="SM00065">
    <property type="entry name" value="GAF"/>
    <property type="match status" value="1"/>
</dbReference>
<evidence type="ECO:0000259" key="2">
    <source>
        <dbReference type="PROSITE" id="PS50887"/>
    </source>
</evidence>
<dbReference type="InterPro" id="IPR029787">
    <property type="entry name" value="Nucleotide_cyclase"/>
</dbReference>
<feature type="domain" description="GGDEF" evidence="2">
    <location>
        <begin position="443"/>
        <end position="580"/>
    </location>
</feature>